<evidence type="ECO:0000256" key="4">
    <source>
        <dbReference type="ARBA" id="ARBA00022840"/>
    </source>
</evidence>
<reference evidence="11" key="2">
    <citation type="submission" date="2020-11" db="EMBL/GenBank/DDBJ databases">
        <authorList>
            <person name="McCartney M.A."/>
            <person name="Auch B."/>
            <person name="Kono T."/>
            <person name="Mallez S."/>
            <person name="Becker A."/>
            <person name="Gohl D.M."/>
            <person name="Silverstein K.A.T."/>
            <person name="Koren S."/>
            <person name="Bechman K.B."/>
            <person name="Herman A."/>
            <person name="Abrahante J.E."/>
            <person name="Garbe J."/>
        </authorList>
    </citation>
    <scope>NUCLEOTIDE SEQUENCE</scope>
    <source>
        <strain evidence="11">Duluth1</strain>
        <tissue evidence="11">Whole animal</tissue>
    </source>
</reference>
<keyword evidence="2" id="KW-0235">DNA replication</keyword>
<evidence type="ECO:0000313" key="12">
    <source>
        <dbReference type="Proteomes" id="UP000828390"/>
    </source>
</evidence>
<dbReference type="Pfam" id="PF00004">
    <property type="entry name" value="AAA"/>
    <property type="match status" value="1"/>
</dbReference>
<dbReference type="Proteomes" id="UP000828390">
    <property type="component" value="Unassembled WGS sequence"/>
</dbReference>
<evidence type="ECO:0000256" key="8">
    <source>
        <dbReference type="ARBA" id="ARBA00043975"/>
    </source>
</evidence>
<evidence type="ECO:0000256" key="2">
    <source>
        <dbReference type="ARBA" id="ARBA00022705"/>
    </source>
</evidence>
<evidence type="ECO:0000256" key="1">
    <source>
        <dbReference type="ARBA" id="ARBA00004123"/>
    </source>
</evidence>
<dbReference type="FunFam" id="3.40.50.300:FF:001083">
    <property type="entry name" value="Chromosome transmission fidelity factor 18"/>
    <property type="match status" value="1"/>
</dbReference>
<evidence type="ECO:0000256" key="3">
    <source>
        <dbReference type="ARBA" id="ARBA00022741"/>
    </source>
</evidence>
<dbReference type="GO" id="GO:0016887">
    <property type="term" value="F:ATP hydrolysis activity"/>
    <property type="evidence" value="ECO:0007669"/>
    <property type="project" value="InterPro"/>
</dbReference>
<dbReference type="SMART" id="SM00382">
    <property type="entry name" value="AAA"/>
    <property type="match status" value="1"/>
</dbReference>
<reference evidence="11" key="1">
    <citation type="journal article" date="2019" name="bioRxiv">
        <title>The Genome of the Zebra Mussel, Dreissena polymorpha: A Resource for Invasive Species Research.</title>
        <authorList>
            <person name="McCartney M.A."/>
            <person name="Auch B."/>
            <person name="Kono T."/>
            <person name="Mallez S."/>
            <person name="Zhang Y."/>
            <person name="Obille A."/>
            <person name="Becker A."/>
            <person name="Abrahante J.E."/>
            <person name="Garbe J."/>
            <person name="Badalamenti J.P."/>
            <person name="Herman A."/>
            <person name="Mangelson H."/>
            <person name="Liachko I."/>
            <person name="Sullivan S."/>
            <person name="Sone E.D."/>
            <person name="Koren S."/>
            <person name="Silverstein K.A.T."/>
            <person name="Beckman K.B."/>
            <person name="Gohl D.M."/>
        </authorList>
    </citation>
    <scope>NUCLEOTIDE SEQUENCE</scope>
    <source>
        <strain evidence="11">Duluth1</strain>
        <tissue evidence="11">Whole animal</tissue>
    </source>
</reference>
<dbReference type="GO" id="GO:0006260">
    <property type="term" value="P:DNA replication"/>
    <property type="evidence" value="ECO:0007669"/>
    <property type="project" value="UniProtKB-KW"/>
</dbReference>
<dbReference type="InterPro" id="IPR027417">
    <property type="entry name" value="P-loop_NTPase"/>
</dbReference>
<evidence type="ECO:0000256" key="5">
    <source>
        <dbReference type="ARBA" id="ARBA00023125"/>
    </source>
</evidence>
<feature type="non-terminal residue" evidence="11">
    <location>
        <position position="585"/>
    </location>
</feature>
<feature type="domain" description="AAA+ ATPase" evidence="10">
    <location>
        <begin position="399"/>
        <end position="560"/>
    </location>
</feature>
<feature type="compositionally biased region" description="Acidic residues" evidence="9">
    <location>
        <begin position="1"/>
        <end position="20"/>
    </location>
</feature>
<accession>A0A9D4LT67</accession>
<evidence type="ECO:0000259" key="10">
    <source>
        <dbReference type="SMART" id="SM00382"/>
    </source>
</evidence>
<dbReference type="CDD" id="cd00009">
    <property type="entry name" value="AAA"/>
    <property type="match status" value="1"/>
</dbReference>
<evidence type="ECO:0000256" key="6">
    <source>
        <dbReference type="ARBA" id="ARBA00023242"/>
    </source>
</evidence>
<dbReference type="Gene3D" id="3.40.50.300">
    <property type="entry name" value="P-loop containing nucleotide triphosphate hydrolases"/>
    <property type="match status" value="1"/>
</dbReference>
<dbReference type="InterPro" id="IPR003959">
    <property type="entry name" value="ATPase_AAA_core"/>
</dbReference>
<organism evidence="11 12">
    <name type="scientific">Dreissena polymorpha</name>
    <name type="common">Zebra mussel</name>
    <name type="synonym">Mytilus polymorpha</name>
    <dbReference type="NCBI Taxonomy" id="45954"/>
    <lineage>
        <taxon>Eukaryota</taxon>
        <taxon>Metazoa</taxon>
        <taxon>Spiralia</taxon>
        <taxon>Lophotrochozoa</taxon>
        <taxon>Mollusca</taxon>
        <taxon>Bivalvia</taxon>
        <taxon>Autobranchia</taxon>
        <taxon>Heteroconchia</taxon>
        <taxon>Euheterodonta</taxon>
        <taxon>Imparidentia</taxon>
        <taxon>Neoheterodontei</taxon>
        <taxon>Myida</taxon>
        <taxon>Dreissenoidea</taxon>
        <taxon>Dreissenidae</taxon>
        <taxon>Dreissena</taxon>
    </lineage>
</organism>
<protein>
    <recommendedName>
        <fullName evidence="10">AAA+ ATPase domain-containing protein</fullName>
    </recommendedName>
</protein>
<dbReference type="SUPFAM" id="SSF52540">
    <property type="entry name" value="P-loop containing nucleoside triphosphate hydrolases"/>
    <property type="match status" value="1"/>
</dbReference>
<feature type="compositionally biased region" description="Polar residues" evidence="9">
    <location>
        <begin position="31"/>
        <end position="41"/>
    </location>
</feature>
<sequence length="585" mass="65867">MDEFDEQFADELEALGELDQDPPSPKPRRSLNFTTPKSKLGSSEALGGINSPLKNGTLLLNSGQKKRGRHCDSQSDSDLEYGEEDLKVSAPVNKKSKVDIIPDEELWDDEPKQSPKIKGLHDHKGRSKVISAACLDLVEAEQDSPDHRLMQRIIEHRSKHVGRELKLDNKDAAHADRLLDGYDYERPRVHRRIPAGTAFLATTGTEGNRVYMKVKDDLQYEQQFGNIGKTMQKSNLLSVPIIALREQLEEERRAHLLAESQSLSENIHRVLDEDDQGFQDEEGEGDEEHALPLPLPQGPQKLLWVDKYTPARYTDLLSEEHINRSLLHWLKMWDYVVFNKDLPLKIKEKKKEEPKKFKKKNQPEVLDELDKHLRPLQKAWGFLLANAGGLAGGLAGGRNKLVALLCGPPGLGKTTLAHIIARHAGYNVIEMNASDDRSAEVFKNKIESSTQMKAVLGPDPRPNCLVIDEIDGAPEATINVLLNVIRKTDAPEGKEVKEGKKKKKEEGGILRRPIICICNDQYVPALRLLRQNALIINFPQTDPTKLAARLHEVIRLENIRSDMNTLLALCEKTDNDIRSCLNTLQ</sequence>
<comment type="subcellular location">
    <subcellularLocation>
        <location evidence="1">Nucleus</location>
    </subcellularLocation>
</comment>
<evidence type="ECO:0000256" key="9">
    <source>
        <dbReference type="SAM" id="MobiDB-lite"/>
    </source>
</evidence>
<keyword evidence="3" id="KW-0547">Nucleotide-binding</keyword>
<keyword evidence="6" id="KW-0539">Nucleus</keyword>
<keyword evidence="4" id="KW-0067">ATP-binding</keyword>
<evidence type="ECO:0000256" key="7">
    <source>
        <dbReference type="ARBA" id="ARBA00023306"/>
    </source>
</evidence>
<dbReference type="EMBL" id="JAIWYP010000002">
    <property type="protein sequence ID" value="KAH3863571.1"/>
    <property type="molecule type" value="Genomic_DNA"/>
</dbReference>
<dbReference type="InterPro" id="IPR053016">
    <property type="entry name" value="CTF18-RFC_complex"/>
</dbReference>
<keyword evidence="12" id="KW-1185">Reference proteome</keyword>
<feature type="region of interest" description="Disordered" evidence="9">
    <location>
        <begin position="1"/>
        <end position="85"/>
    </location>
</feature>
<gene>
    <name evidence="11" type="ORF">DPMN_026560</name>
</gene>
<dbReference type="PANTHER" id="PTHR46765">
    <property type="entry name" value="P-LOOP CONTAINING NUCLEOSIDE TRIPHOSPHATE HYDROLASES SUPERFAMILY PROTEIN"/>
    <property type="match status" value="1"/>
</dbReference>
<name>A0A9D4LT67_DREPO</name>
<dbReference type="GO" id="GO:0005524">
    <property type="term" value="F:ATP binding"/>
    <property type="evidence" value="ECO:0007669"/>
    <property type="project" value="UniProtKB-KW"/>
</dbReference>
<keyword evidence="7" id="KW-0131">Cell cycle</keyword>
<evidence type="ECO:0000313" key="11">
    <source>
        <dbReference type="EMBL" id="KAH3863571.1"/>
    </source>
</evidence>
<comment type="caution">
    <text evidence="11">The sequence shown here is derived from an EMBL/GenBank/DDBJ whole genome shotgun (WGS) entry which is preliminary data.</text>
</comment>
<dbReference type="GO" id="GO:0003677">
    <property type="term" value="F:DNA binding"/>
    <property type="evidence" value="ECO:0007669"/>
    <property type="project" value="UniProtKB-KW"/>
</dbReference>
<comment type="similarity">
    <text evidence="8">Belongs to the activator 1 small subunits family. CTF18 subfamily.</text>
</comment>
<dbReference type="Gene3D" id="1.10.8.60">
    <property type="match status" value="1"/>
</dbReference>
<keyword evidence="5" id="KW-0238">DNA-binding</keyword>
<dbReference type="PANTHER" id="PTHR46765:SF1">
    <property type="entry name" value="P-LOOP CONTAINING NUCLEOSIDE TRIPHOSPHATE HYDROLASES SUPERFAMILY PROTEIN"/>
    <property type="match status" value="1"/>
</dbReference>
<dbReference type="GO" id="GO:0005634">
    <property type="term" value="C:nucleus"/>
    <property type="evidence" value="ECO:0007669"/>
    <property type="project" value="UniProtKB-SubCell"/>
</dbReference>
<dbReference type="InterPro" id="IPR003593">
    <property type="entry name" value="AAA+_ATPase"/>
</dbReference>
<dbReference type="AlphaFoldDB" id="A0A9D4LT67"/>
<feature type="compositionally biased region" description="Polar residues" evidence="9">
    <location>
        <begin position="52"/>
        <end position="63"/>
    </location>
</feature>
<proteinExistence type="inferred from homology"/>